<name>A0AAN5CLK1_9BILA</name>
<evidence type="ECO:0008006" key="13">
    <source>
        <dbReference type="Google" id="ProtNLM"/>
    </source>
</evidence>
<keyword evidence="6" id="KW-0804">Transcription</keyword>
<dbReference type="PROSITE" id="PS51843">
    <property type="entry name" value="NR_LBD"/>
    <property type="match status" value="1"/>
</dbReference>
<dbReference type="EMBL" id="BTRK01000004">
    <property type="protein sequence ID" value="GMR46584.1"/>
    <property type="molecule type" value="Genomic_DNA"/>
</dbReference>
<dbReference type="Pfam" id="PF00104">
    <property type="entry name" value="Hormone_recep"/>
    <property type="match status" value="1"/>
</dbReference>
<evidence type="ECO:0000256" key="8">
    <source>
        <dbReference type="ARBA" id="ARBA00023242"/>
    </source>
</evidence>
<dbReference type="InterPro" id="IPR035500">
    <property type="entry name" value="NHR-like_dom_sf"/>
</dbReference>
<evidence type="ECO:0000256" key="2">
    <source>
        <dbReference type="ARBA" id="ARBA00022771"/>
    </source>
</evidence>
<keyword evidence="7" id="KW-0675">Receptor</keyword>
<keyword evidence="1" id="KW-0479">Metal-binding</keyword>
<evidence type="ECO:0000256" key="1">
    <source>
        <dbReference type="ARBA" id="ARBA00022723"/>
    </source>
</evidence>
<dbReference type="PANTHER" id="PTHR46011:SF6">
    <property type="entry name" value="HIGH ZINC ACTIVATED NUCLEAR RECEPTOR PROTEIN"/>
    <property type="match status" value="1"/>
</dbReference>
<feature type="domain" description="NR LBD" evidence="10">
    <location>
        <begin position="134"/>
        <end position="368"/>
    </location>
</feature>
<evidence type="ECO:0000259" key="9">
    <source>
        <dbReference type="PROSITE" id="PS51030"/>
    </source>
</evidence>
<dbReference type="SMART" id="SM00430">
    <property type="entry name" value="HOLI"/>
    <property type="match status" value="1"/>
</dbReference>
<keyword evidence="2" id="KW-0863">Zinc-finger</keyword>
<dbReference type="PANTHER" id="PTHR46011">
    <property type="entry name" value="NUCLEAR HORMONE RECEPTOR FAMILY MEMBER NHR-86-RELATED"/>
    <property type="match status" value="1"/>
</dbReference>
<evidence type="ECO:0000256" key="5">
    <source>
        <dbReference type="ARBA" id="ARBA00023125"/>
    </source>
</evidence>
<evidence type="ECO:0000313" key="11">
    <source>
        <dbReference type="EMBL" id="GMR46584.1"/>
    </source>
</evidence>
<dbReference type="Gene3D" id="1.10.565.10">
    <property type="entry name" value="Retinoid X Receptor"/>
    <property type="match status" value="1"/>
</dbReference>
<keyword evidence="5" id="KW-0238">DNA-binding</keyword>
<evidence type="ECO:0000256" key="7">
    <source>
        <dbReference type="ARBA" id="ARBA00023170"/>
    </source>
</evidence>
<gene>
    <name evidence="11" type="ORF">PMAYCL1PPCAC_16779</name>
</gene>
<dbReference type="InterPro" id="IPR001628">
    <property type="entry name" value="Znf_hrmn_rcpt"/>
</dbReference>
<accession>A0AAN5CLK1</accession>
<evidence type="ECO:0000259" key="10">
    <source>
        <dbReference type="PROSITE" id="PS51843"/>
    </source>
</evidence>
<dbReference type="SMART" id="SM00399">
    <property type="entry name" value="ZnF_C4"/>
    <property type="match status" value="1"/>
</dbReference>
<keyword evidence="8" id="KW-0539">Nucleus</keyword>
<feature type="domain" description="Nuclear receptor" evidence="9">
    <location>
        <begin position="4"/>
        <end position="80"/>
    </location>
</feature>
<dbReference type="PROSITE" id="PS51030">
    <property type="entry name" value="NUCLEAR_REC_DBD_2"/>
    <property type="match status" value="1"/>
</dbReference>
<comment type="caution">
    <text evidence="11">The sequence shown here is derived from an EMBL/GenBank/DDBJ whole genome shotgun (WGS) entry which is preliminary data.</text>
</comment>
<keyword evidence="4" id="KW-0805">Transcription regulation</keyword>
<evidence type="ECO:0000256" key="3">
    <source>
        <dbReference type="ARBA" id="ARBA00022833"/>
    </source>
</evidence>
<keyword evidence="12" id="KW-1185">Reference proteome</keyword>
<dbReference type="SUPFAM" id="SSF48508">
    <property type="entry name" value="Nuclear receptor ligand-binding domain"/>
    <property type="match status" value="1"/>
</dbReference>
<dbReference type="GO" id="GO:0005634">
    <property type="term" value="C:nucleus"/>
    <property type="evidence" value="ECO:0007669"/>
    <property type="project" value="TreeGrafter"/>
</dbReference>
<evidence type="ECO:0000256" key="6">
    <source>
        <dbReference type="ARBA" id="ARBA00023163"/>
    </source>
</evidence>
<dbReference type="Gene3D" id="3.30.50.10">
    <property type="entry name" value="Erythroid Transcription Factor GATA-1, subunit A"/>
    <property type="match status" value="1"/>
</dbReference>
<organism evidence="11 12">
    <name type="scientific">Pristionchus mayeri</name>
    <dbReference type="NCBI Taxonomy" id="1317129"/>
    <lineage>
        <taxon>Eukaryota</taxon>
        <taxon>Metazoa</taxon>
        <taxon>Ecdysozoa</taxon>
        <taxon>Nematoda</taxon>
        <taxon>Chromadorea</taxon>
        <taxon>Rhabditida</taxon>
        <taxon>Rhabditina</taxon>
        <taxon>Diplogasteromorpha</taxon>
        <taxon>Diplogasteroidea</taxon>
        <taxon>Neodiplogasteridae</taxon>
        <taxon>Pristionchus</taxon>
    </lineage>
</organism>
<dbReference type="GO" id="GO:0008270">
    <property type="term" value="F:zinc ion binding"/>
    <property type="evidence" value="ECO:0007669"/>
    <property type="project" value="UniProtKB-KW"/>
</dbReference>
<evidence type="ECO:0000313" key="12">
    <source>
        <dbReference type="Proteomes" id="UP001328107"/>
    </source>
</evidence>
<dbReference type="GO" id="GO:0003700">
    <property type="term" value="F:DNA-binding transcription factor activity"/>
    <property type="evidence" value="ECO:0007669"/>
    <property type="project" value="InterPro"/>
</dbReference>
<dbReference type="InterPro" id="IPR013088">
    <property type="entry name" value="Znf_NHR/GATA"/>
</dbReference>
<dbReference type="Pfam" id="PF00105">
    <property type="entry name" value="zf-C4"/>
    <property type="match status" value="1"/>
</dbReference>
<reference evidence="12" key="1">
    <citation type="submission" date="2022-10" db="EMBL/GenBank/DDBJ databases">
        <title>Genome assembly of Pristionchus species.</title>
        <authorList>
            <person name="Yoshida K."/>
            <person name="Sommer R.J."/>
        </authorList>
    </citation>
    <scope>NUCLEOTIDE SEQUENCE [LARGE SCALE GENOMIC DNA]</scope>
    <source>
        <strain evidence="12">RS5460</strain>
    </source>
</reference>
<dbReference type="GO" id="GO:0043565">
    <property type="term" value="F:sequence-specific DNA binding"/>
    <property type="evidence" value="ECO:0007669"/>
    <property type="project" value="InterPro"/>
</dbReference>
<dbReference type="Proteomes" id="UP001328107">
    <property type="component" value="Unassembled WGS sequence"/>
</dbReference>
<feature type="non-terminal residue" evidence="11">
    <location>
        <position position="1"/>
    </location>
</feature>
<dbReference type="AlphaFoldDB" id="A0AAN5CLK1"/>
<evidence type="ECO:0000256" key="4">
    <source>
        <dbReference type="ARBA" id="ARBA00023015"/>
    </source>
</evidence>
<proteinExistence type="predicted"/>
<dbReference type="InterPro" id="IPR000536">
    <property type="entry name" value="Nucl_hrmn_rcpt_lig-bd"/>
</dbReference>
<protein>
    <recommendedName>
        <fullName evidence="13">Nuclear receptor</fullName>
    </recommendedName>
</protein>
<sequence>LWMQKECAICCGPLVYGHLGINSCRACAVFYKRAIESKTEIKCKEGDGKCMENSDKTACRFCRFARIKEILRQASEDPHQMISRLTMAEPKASAFLNHESFYDCEPTTSRTPTFDRLRKAYSLMCLIRYGGELGTRTKVDERLEIHVRNLVLVPATYSTYPIHDKTCKEAMKAFASHAFEDYRKLDEDSREFLIRKACASLNSLDAAYRSMHNFPNDPEIRTPSYTTYLKPQEMELFLAGCTDDVDVVKISEEIRKSLKRHVNGARGHFKQFKPNDFVVLLGLSLWNEEISEVNEKFMKVGMKNRVEIMRELHVYYSLQGTVDYAARIGHLYCILVSFQDYVVKMQEDLELCKLMNLYKDYIEKNCDR</sequence>
<dbReference type="SUPFAM" id="SSF57716">
    <property type="entry name" value="Glucocorticoid receptor-like (DNA-binding domain)"/>
    <property type="match status" value="1"/>
</dbReference>
<keyword evidence="3" id="KW-0862">Zinc</keyword>